<protein>
    <submittedName>
        <fullName evidence="2">Uncharacterized protein</fullName>
    </submittedName>
</protein>
<dbReference type="AlphaFoldDB" id="A0A318TL22"/>
<evidence type="ECO:0000313" key="2">
    <source>
        <dbReference type="EMBL" id="PYF05113.1"/>
    </source>
</evidence>
<organism evidence="2 3">
    <name type="scientific">Rhodopseudomonas faecalis</name>
    <dbReference type="NCBI Taxonomy" id="99655"/>
    <lineage>
        <taxon>Bacteria</taxon>
        <taxon>Pseudomonadati</taxon>
        <taxon>Pseudomonadota</taxon>
        <taxon>Alphaproteobacteria</taxon>
        <taxon>Hyphomicrobiales</taxon>
        <taxon>Nitrobacteraceae</taxon>
        <taxon>Rhodopseudomonas</taxon>
    </lineage>
</organism>
<feature type="compositionally biased region" description="Basic residues" evidence="1">
    <location>
        <begin position="225"/>
        <end position="240"/>
    </location>
</feature>
<dbReference type="Proteomes" id="UP000248148">
    <property type="component" value="Unassembled WGS sequence"/>
</dbReference>
<keyword evidence="3" id="KW-1185">Reference proteome</keyword>
<feature type="compositionally biased region" description="Basic and acidic residues" evidence="1">
    <location>
        <begin position="159"/>
        <end position="170"/>
    </location>
</feature>
<proteinExistence type="predicted"/>
<sequence>MLPGLRFLFAAVVLSLSMLVFGLGAAALLRASHDRFVSTPKIRSAPPPLLAQHAEPATPTLSLLRVEDPAAATDSALATATDAVAAESTLTPEDTQAAHSIAAAPSAQPEDLKQAEAPATTMAPPEAPVAPTSDSAAPAAVTASSPVEPSAAANPSESKASESKASESKASENNAAEAAATEVAPAAQPDAAAKSNDAPSVATLSEEAVPVPPRLPVARPVIRTSKPKARRVAHKRKHVVRRRVAVPTAAEQSFLPGFGGS</sequence>
<comment type="caution">
    <text evidence="2">The sequence shown here is derived from an EMBL/GenBank/DDBJ whole genome shotgun (WGS) entry which is preliminary data.</text>
</comment>
<dbReference type="EMBL" id="QJTI01000002">
    <property type="protein sequence ID" value="PYF05113.1"/>
    <property type="molecule type" value="Genomic_DNA"/>
</dbReference>
<feature type="compositionally biased region" description="Low complexity" evidence="1">
    <location>
        <begin position="171"/>
        <end position="198"/>
    </location>
</feature>
<dbReference type="RefSeq" id="WP_110779740.1">
    <property type="nucleotide sequence ID" value="NZ_QJTI01000002.1"/>
</dbReference>
<feature type="compositionally biased region" description="Low complexity" evidence="1">
    <location>
        <begin position="97"/>
        <end position="158"/>
    </location>
</feature>
<accession>A0A318TL22</accession>
<name>A0A318TL22_9BRAD</name>
<reference evidence="2 3" key="1">
    <citation type="submission" date="2018-06" db="EMBL/GenBank/DDBJ databases">
        <title>Genomic Encyclopedia of Archaeal and Bacterial Type Strains, Phase II (KMG-II): from individual species to whole genera.</title>
        <authorList>
            <person name="Goeker M."/>
        </authorList>
    </citation>
    <scope>NUCLEOTIDE SEQUENCE [LARGE SCALE GENOMIC DNA]</scope>
    <source>
        <strain evidence="2 3">JCM 11668</strain>
    </source>
</reference>
<gene>
    <name evidence="2" type="ORF">BJ122_102339</name>
</gene>
<evidence type="ECO:0000313" key="3">
    <source>
        <dbReference type="Proteomes" id="UP000248148"/>
    </source>
</evidence>
<feature type="region of interest" description="Disordered" evidence="1">
    <location>
        <begin position="88"/>
        <end position="240"/>
    </location>
</feature>
<evidence type="ECO:0000256" key="1">
    <source>
        <dbReference type="SAM" id="MobiDB-lite"/>
    </source>
</evidence>
<dbReference type="OrthoDB" id="8141596at2"/>